<name>R0ANQ6_9FIRM</name>
<evidence type="ECO:0000256" key="1">
    <source>
        <dbReference type="ARBA" id="ARBA00023172"/>
    </source>
</evidence>
<reference evidence="4 5" key="1">
    <citation type="submission" date="2013-01" db="EMBL/GenBank/DDBJ databases">
        <title>The Genome Sequence of Clostridium bolteae 90B8.</title>
        <authorList>
            <consortium name="The Broad Institute Genome Sequencing Platform"/>
            <person name="Earl A."/>
            <person name="Ward D."/>
            <person name="Feldgarden M."/>
            <person name="Gevers D."/>
            <person name="Courvalin P."/>
            <person name="Lambert T."/>
            <person name="Walker B."/>
            <person name="Young S.K."/>
            <person name="Zeng Q."/>
            <person name="Gargeya S."/>
            <person name="Fitzgerald M."/>
            <person name="Haas B."/>
            <person name="Abouelleil A."/>
            <person name="Alvarado L."/>
            <person name="Arachchi H.M."/>
            <person name="Berlin A.M."/>
            <person name="Chapman S.B."/>
            <person name="Dewar J."/>
            <person name="Goldberg J."/>
            <person name="Griggs A."/>
            <person name="Gujja S."/>
            <person name="Hansen M."/>
            <person name="Howarth C."/>
            <person name="Imamovic A."/>
            <person name="Larimer J."/>
            <person name="McCowan C."/>
            <person name="Murphy C."/>
            <person name="Neiman D."/>
            <person name="Pearson M."/>
            <person name="Priest M."/>
            <person name="Roberts A."/>
            <person name="Saif S."/>
            <person name="Shea T."/>
            <person name="Sisk P."/>
            <person name="Sykes S."/>
            <person name="Wortman J."/>
            <person name="Nusbaum C."/>
            <person name="Birren B."/>
        </authorList>
    </citation>
    <scope>NUCLEOTIDE SEQUENCE [LARGE SCALE GENOMIC DNA]</scope>
    <source>
        <strain evidence="4 5">90B8</strain>
    </source>
</reference>
<dbReference type="GO" id="GO:0006310">
    <property type="term" value="P:DNA recombination"/>
    <property type="evidence" value="ECO:0007669"/>
    <property type="project" value="UniProtKB-KW"/>
</dbReference>
<dbReference type="SUPFAM" id="SSF56349">
    <property type="entry name" value="DNA breaking-rejoining enzymes"/>
    <property type="match status" value="1"/>
</dbReference>
<dbReference type="InterPro" id="IPR013762">
    <property type="entry name" value="Integrase-like_cat_sf"/>
</dbReference>
<dbReference type="Proteomes" id="UP000013041">
    <property type="component" value="Unassembled WGS sequence"/>
</dbReference>
<feature type="region of interest" description="Disordered" evidence="2">
    <location>
        <begin position="1"/>
        <end position="39"/>
    </location>
</feature>
<gene>
    <name evidence="4" type="ORF">HMPREF1097_02635</name>
</gene>
<feature type="compositionally biased region" description="Acidic residues" evidence="2">
    <location>
        <begin position="21"/>
        <end position="34"/>
    </location>
</feature>
<dbReference type="InterPro" id="IPR011010">
    <property type="entry name" value="DNA_brk_join_enz"/>
</dbReference>
<organism evidence="4 5">
    <name type="scientific">Enterocloster bolteae 90B8</name>
    <dbReference type="NCBI Taxonomy" id="997897"/>
    <lineage>
        <taxon>Bacteria</taxon>
        <taxon>Bacillati</taxon>
        <taxon>Bacillota</taxon>
        <taxon>Clostridia</taxon>
        <taxon>Lachnospirales</taxon>
        <taxon>Lachnospiraceae</taxon>
        <taxon>Enterocloster</taxon>
    </lineage>
</organism>
<feature type="domain" description="Tyr recombinase" evidence="3">
    <location>
        <begin position="39"/>
        <end position="253"/>
    </location>
</feature>
<dbReference type="Pfam" id="PF00589">
    <property type="entry name" value="Phage_integrase"/>
    <property type="match status" value="1"/>
</dbReference>
<dbReference type="EMBL" id="AGYG01000019">
    <property type="protein sequence ID" value="ENZ38053.1"/>
    <property type="molecule type" value="Genomic_DNA"/>
</dbReference>
<evidence type="ECO:0000313" key="4">
    <source>
        <dbReference type="EMBL" id="ENZ38053.1"/>
    </source>
</evidence>
<keyword evidence="1" id="KW-0233">DNA recombination</keyword>
<dbReference type="Gene3D" id="1.10.443.10">
    <property type="entry name" value="Intergrase catalytic core"/>
    <property type="match status" value="1"/>
</dbReference>
<accession>R0ANQ6</accession>
<dbReference type="AlphaFoldDB" id="R0ANQ6"/>
<comment type="caution">
    <text evidence="4">The sequence shown here is derived from an EMBL/GenBank/DDBJ whole genome shotgun (WGS) entry which is preliminary data.</text>
</comment>
<dbReference type="PROSITE" id="PS51898">
    <property type="entry name" value="TYR_RECOMBINASE"/>
    <property type="match status" value="1"/>
</dbReference>
<dbReference type="RefSeq" id="WP_002572345.1">
    <property type="nucleotide sequence ID" value="NZ_KB851154.1"/>
</dbReference>
<dbReference type="GO" id="GO:0015074">
    <property type="term" value="P:DNA integration"/>
    <property type="evidence" value="ECO:0007669"/>
    <property type="project" value="InterPro"/>
</dbReference>
<evidence type="ECO:0000313" key="5">
    <source>
        <dbReference type="Proteomes" id="UP000013041"/>
    </source>
</evidence>
<proteinExistence type="predicted"/>
<evidence type="ECO:0000256" key="2">
    <source>
        <dbReference type="SAM" id="MobiDB-lite"/>
    </source>
</evidence>
<protein>
    <recommendedName>
        <fullName evidence="3">Tyr recombinase domain-containing protein</fullName>
    </recommendedName>
</protein>
<dbReference type="PATRIC" id="fig|997897.5.peg.2806"/>
<dbReference type="GO" id="GO:0003677">
    <property type="term" value="F:DNA binding"/>
    <property type="evidence" value="ECO:0007669"/>
    <property type="project" value="InterPro"/>
</dbReference>
<sequence>MAQAASEDNHKAEIIKLPVEYQEDVNSDNRDEETEGKSTEMECLYTTEEILAVYNVFKSRVESASSLAKERAAMRNLTMFVCTINIGLRGGDFCKLTWKRIYDENWNIKRMEKFAPEKQTRRTSFGRIIRRKYVNLKYDSDFTEAIDNWLQWNINHGYKPVLDDFIFKTQKNRHIEEKSWYKIIEETRIIAGIKQKIGTHGLRKTYGHRYYLAAPNKQAALIQLMKIFGHSDMRITLNYICILDEEIYENQERMCIFSKESNCEDFLCPQDENLIDVLEV</sequence>
<dbReference type="HOGENOM" id="CLU_1021976_0_0_9"/>
<evidence type="ECO:0000259" key="3">
    <source>
        <dbReference type="PROSITE" id="PS51898"/>
    </source>
</evidence>
<dbReference type="InterPro" id="IPR002104">
    <property type="entry name" value="Integrase_catalytic"/>
</dbReference>